<gene>
    <name evidence="3" type="ORF">M9Y10_029786</name>
</gene>
<comment type="similarity">
    <text evidence="1">Belongs to the short-chain dehydrogenases/reductases (SDR) family.</text>
</comment>
<dbReference type="PRINTS" id="PR00081">
    <property type="entry name" value="GDHRDH"/>
</dbReference>
<dbReference type="Proteomes" id="UP001470230">
    <property type="component" value="Unassembled WGS sequence"/>
</dbReference>
<organism evidence="3 4">
    <name type="scientific">Tritrichomonas musculus</name>
    <dbReference type="NCBI Taxonomy" id="1915356"/>
    <lineage>
        <taxon>Eukaryota</taxon>
        <taxon>Metamonada</taxon>
        <taxon>Parabasalia</taxon>
        <taxon>Tritrichomonadida</taxon>
        <taxon>Tritrichomonadidae</taxon>
        <taxon>Tritrichomonas</taxon>
    </lineage>
</organism>
<comment type="caution">
    <text evidence="3">The sequence shown here is derived from an EMBL/GenBank/DDBJ whole genome shotgun (WGS) entry which is preliminary data.</text>
</comment>
<dbReference type="SUPFAM" id="SSF51735">
    <property type="entry name" value="NAD(P)-binding Rossmann-fold domains"/>
    <property type="match status" value="1"/>
</dbReference>
<accession>A0ABR2KN18</accession>
<evidence type="ECO:0000256" key="2">
    <source>
        <dbReference type="ARBA" id="ARBA00023002"/>
    </source>
</evidence>
<evidence type="ECO:0000256" key="1">
    <source>
        <dbReference type="ARBA" id="ARBA00006484"/>
    </source>
</evidence>
<dbReference type="InterPro" id="IPR002347">
    <property type="entry name" value="SDR_fam"/>
</dbReference>
<dbReference type="Pfam" id="PF00106">
    <property type="entry name" value="adh_short"/>
    <property type="match status" value="1"/>
</dbReference>
<dbReference type="PRINTS" id="PR00080">
    <property type="entry name" value="SDRFAMILY"/>
</dbReference>
<proteinExistence type="inferred from homology"/>
<evidence type="ECO:0000313" key="4">
    <source>
        <dbReference type="Proteomes" id="UP001470230"/>
    </source>
</evidence>
<evidence type="ECO:0000313" key="3">
    <source>
        <dbReference type="EMBL" id="KAK8892553.1"/>
    </source>
</evidence>
<keyword evidence="4" id="KW-1185">Reference proteome</keyword>
<sequence length="173" mass="19137">MFNVNCFSVHKVVRNVLPYMRAAKSGLIINISSIAALTPPFLSGIYGAARAALSAVTEALAQEVAPFNIKVLLIEPGPFETKFYNKTNIKCVAHIDPSYQSQHDQRALPDNRPKMPGDPERAAKIIIEVSQLQEMPKLLFLGKPCISFAEGKADLIKSEITKYKKYIEGADFQ</sequence>
<dbReference type="PANTHER" id="PTHR43976:SF16">
    <property type="entry name" value="SHORT-CHAIN DEHYDROGENASE_REDUCTASE FAMILY PROTEIN"/>
    <property type="match status" value="1"/>
</dbReference>
<protein>
    <submittedName>
        <fullName evidence="3">Uncharacterized protein</fullName>
    </submittedName>
</protein>
<name>A0ABR2KN18_9EUKA</name>
<dbReference type="InterPro" id="IPR036291">
    <property type="entry name" value="NAD(P)-bd_dom_sf"/>
</dbReference>
<dbReference type="EMBL" id="JAPFFF010000004">
    <property type="protein sequence ID" value="KAK8892553.1"/>
    <property type="molecule type" value="Genomic_DNA"/>
</dbReference>
<reference evidence="3 4" key="1">
    <citation type="submission" date="2024-04" db="EMBL/GenBank/DDBJ databases">
        <title>Tritrichomonas musculus Genome.</title>
        <authorList>
            <person name="Alves-Ferreira E."/>
            <person name="Grigg M."/>
            <person name="Lorenzi H."/>
            <person name="Galac M."/>
        </authorList>
    </citation>
    <scope>NUCLEOTIDE SEQUENCE [LARGE SCALE GENOMIC DNA]</scope>
    <source>
        <strain evidence="3 4">EAF2021</strain>
    </source>
</reference>
<dbReference type="PANTHER" id="PTHR43976">
    <property type="entry name" value="SHORT CHAIN DEHYDROGENASE"/>
    <property type="match status" value="1"/>
</dbReference>
<keyword evidence="2" id="KW-0560">Oxidoreductase</keyword>
<dbReference type="InterPro" id="IPR051911">
    <property type="entry name" value="SDR_oxidoreductase"/>
</dbReference>
<dbReference type="Gene3D" id="3.40.50.720">
    <property type="entry name" value="NAD(P)-binding Rossmann-like Domain"/>
    <property type="match status" value="1"/>
</dbReference>